<sequence length="553" mass="59697">MRSIFVPLVFSALVLASNNPLHTATAGAYHTRTLGNHALGSNPANLGHYGEIMVLGTIQYDSLEIDMPDSLSLLENDSNAVAAESVIYYYSIQLVANPDRKLVRKVQKDYQSQFGRDLPTAIIAEESLYKFRVGDLTSRDSVNALRDSIIAAGYSDAWVVTAVDPLPLSEEITPYFTMTIAGLGSDIGNNTLYPDWINKQLFGGIDLREPGAKDNFLSIFPTTGLDINFQGGGNWLDVGMGNFAISMVQPQVITNVTVPTAIMNVIFDGVQFDQPQDLSDLSLDLLAVNPLSLAYGRQLQIPALANKVDRFYAGVGVNVLLGLTDIHLESNKLMLSTTSDSIFIEGENTLVSNIDNKNVILGTGFSLDLGIAADVNQQLSVSLALQNLLGSINWPETFTTTHEFSISLLSTDMEDIADYSSAELDSLQESFTTLDTTYASGSSNTAYPTQVVLGGAYRVSPALSVDVAVRQYLDNDYFTGVDPQFSVGLEIAATPVFPIYLGVSTGGFHGFSWGGGFSLNLGGFQWNVGFGENGGFLEDAKGLRLATELRLVF</sequence>
<evidence type="ECO:0000313" key="2">
    <source>
        <dbReference type="EMBL" id="CUV08620.1"/>
    </source>
</evidence>
<protein>
    <recommendedName>
        <fullName evidence="1">SPOR domain-containing protein</fullName>
    </recommendedName>
</protein>
<name>A0A160VDP4_9ZZZZ</name>
<dbReference type="PROSITE" id="PS51724">
    <property type="entry name" value="SPOR"/>
    <property type="match status" value="1"/>
</dbReference>
<dbReference type="Pfam" id="PF05036">
    <property type="entry name" value="SPOR"/>
    <property type="match status" value="1"/>
</dbReference>
<reference evidence="2" key="1">
    <citation type="submission" date="2015-10" db="EMBL/GenBank/DDBJ databases">
        <authorList>
            <person name="Gilbert D.G."/>
        </authorList>
    </citation>
    <scope>NUCLEOTIDE SEQUENCE</scope>
</reference>
<accession>A0A160VDP4</accession>
<dbReference type="Gene3D" id="2.40.160.60">
    <property type="entry name" value="Outer membrane protein transport protein (OMPP1/FadL/TodX)"/>
    <property type="match status" value="1"/>
</dbReference>
<dbReference type="InterPro" id="IPR007730">
    <property type="entry name" value="SPOR-like_dom"/>
</dbReference>
<dbReference type="Gene3D" id="3.30.70.1070">
    <property type="entry name" value="Sporulation related repeat"/>
    <property type="match status" value="1"/>
</dbReference>
<evidence type="ECO:0000259" key="1">
    <source>
        <dbReference type="PROSITE" id="PS51724"/>
    </source>
</evidence>
<dbReference type="EMBL" id="FAXC01000096">
    <property type="protein sequence ID" value="CUV08620.1"/>
    <property type="molecule type" value="Genomic_DNA"/>
</dbReference>
<organism evidence="2">
    <name type="scientific">hydrothermal vent metagenome</name>
    <dbReference type="NCBI Taxonomy" id="652676"/>
    <lineage>
        <taxon>unclassified sequences</taxon>
        <taxon>metagenomes</taxon>
        <taxon>ecological metagenomes</taxon>
    </lineage>
</organism>
<proteinExistence type="predicted"/>
<dbReference type="InterPro" id="IPR036680">
    <property type="entry name" value="SPOR-like_sf"/>
</dbReference>
<gene>
    <name evidence="2" type="ORF">MGWOODY_Mmi1171</name>
</gene>
<feature type="domain" description="SPOR" evidence="1">
    <location>
        <begin position="84"/>
        <end position="162"/>
    </location>
</feature>
<dbReference type="InterPro" id="IPR043781">
    <property type="entry name" value="DUF5723"/>
</dbReference>
<dbReference type="GO" id="GO:0042834">
    <property type="term" value="F:peptidoglycan binding"/>
    <property type="evidence" value="ECO:0007669"/>
    <property type="project" value="InterPro"/>
</dbReference>
<dbReference type="AlphaFoldDB" id="A0A160VDP4"/>
<dbReference type="Pfam" id="PF18990">
    <property type="entry name" value="DUF5723"/>
    <property type="match status" value="1"/>
</dbReference>